<protein>
    <recommendedName>
        <fullName evidence="1">Integrase catalytic domain-containing protein</fullName>
    </recommendedName>
</protein>
<reference evidence="2" key="1">
    <citation type="submission" date="2021-02" db="EMBL/GenBank/DDBJ databases">
        <authorList>
            <person name="Nowell W R."/>
        </authorList>
    </citation>
    <scope>NUCLEOTIDE SEQUENCE</scope>
    <source>
        <strain evidence="2">Ploen Becks lab</strain>
    </source>
</reference>
<dbReference type="PANTHER" id="PTHR46585:SF1">
    <property type="entry name" value="CHROMO DOMAIN-CONTAINING PROTEIN"/>
    <property type="match status" value="1"/>
</dbReference>
<accession>A0A814GGF4</accession>
<dbReference type="Proteomes" id="UP000663879">
    <property type="component" value="Unassembled WGS sequence"/>
</dbReference>
<evidence type="ECO:0000313" key="3">
    <source>
        <dbReference type="Proteomes" id="UP000663879"/>
    </source>
</evidence>
<dbReference type="Pfam" id="PF00665">
    <property type="entry name" value="rve"/>
    <property type="match status" value="1"/>
</dbReference>
<evidence type="ECO:0000259" key="1">
    <source>
        <dbReference type="PROSITE" id="PS50994"/>
    </source>
</evidence>
<dbReference type="PANTHER" id="PTHR46585">
    <property type="entry name" value="INTEGRASE CORE DOMAIN CONTAINING PROTEIN"/>
    <property type="match status" value="1"/>
</dbReference>
<gene>
    <name evidence="2" type="ORF">OXX778_LOCUS16159</name>
</gene>
<keyword evidence="3" id="KW-1185">Reference proteome</keyword>
<evidence type="ECO:0000313" key="2">
    <source>
        <dbReference type="EMBL" id="CAF0995993.1"/>
    </source>
</evidence>
<dbReference type="InterPro" id="IPR012337">
    <property type="entry name" value="RNaseH-like_sf"/>
</dbReference>
<dbReference type="Gene3D" id="3.30.420.10">
    <property type="entry name" value="Ribonuclease H-like superfamily/Ribonuclease H"/>
    <property type="match status" value="1"/>
</dbReference>
<proteinExistence type="predicted"/>
<comment type="caution">
    <text evidence="2">The sequence shown here is derived from an EMBL/GenBank/DDBJ whole genome shotgun (WGS) entry which is preliminary data.</text>
</comment>
<dbReference type="PROSITE" id="PS50994">
    <property type="entry name" value="INTEGRASE"/>
    <property type="match status" value="1"/>
</dbReference>
<organism evidence="2 3">
    <name type="scientific">Brachionus calyciflorus</name>
    <dbReference type="NCBI Taxonomy" id="104777"/>
    <lineage>
        <taxon>Eukaryota</taxon>
        <taxon>Metazoa</taxon>
        <taxon>Spiralia</taxon>
        <taxon>Gnathifera</taxon>
        <taxon>Rotifera</taxon>
        <taxon>Eurotatoria</taxon>
        <taxon>Monogononta</taxon>
        <taxon>Pseudotrocha</taxon>
        <taxon>Ploima</taxon>
        <taxon>Brachionidae</taxon>
        <taxon>Brachionus</taxon>
    </lineage>
</organism>
<dbReference type="GO" id="GO:0015074">
    <property type="term" value="P:DNA integration"/>
    <property type="evidence" value="ECO:0007669"/>
    <property type="project" value="InterPro"/>
</dbReference>
<dbReference type="InterPro" id="IPR036397">
    <property type="entry name" value="RNaseH_sf"/>
</dbReference>
<dbReference type="InterPro" id="IPR001584">
    <property type="entry name" value="Integrase_cat-core"/>
</dbReference>
<sequence length="158" mass="18603">MSKFLNYFDPPAPASFTGHTSFNHTLKNKKLKNKLNNWLSEQEPYTLHRPIKKKFPREKVYSNGIDDLWQADLVDVSNISRENQGFKFLLTIIDVFSKFVWVIALKNKMSESILQALKSIFKTRKPKKLQTDKGREFLNKPVQDYLEKMNVHFYTTNS</sequence>
<dbReference type="EMBL" id="CAJNOC010003742">
    <property type="protein sequence ID" value="CAF0995993.1"/>
    <property type="molecule type" value="Genomic_DNA"/>
</dbReference>
<dbReference type="AlphaFoldDB" id="A0A814GGF4"/>
<name>A0A814GGF4_9BILA</name>
<dbReference type="GO" id="GO:0003676">
    <property type="term" value="F:nucleic acid binding"/>
    <property type="evidence" value="ECO:0007669"/>
    <property type="project" value="InterPro"/>
</dbReference>
<dbReference type="SUPFAM" id="SSF53098">
    <property type="entry name" value="Ribonuclease H-like"/>
    <property type="match status" value="1"/>
</dbReference>
<dbReference type="OrthoDB" id="6408700at2759"/>
<feature type="domain" description="Integrase catalytic" evidence="1">
    <location>
        <begin position="52"/>
        <end position="158"/>
    </location>
</feature>